<organism evidence="3 4">
    <name type="scientific">Streptomyces coryli</name>
    <dbReference type="NCBI Taxonomy" id="1128680"/>
    <lineage>
        <taxon>Bacteria</taxon>
        <taxon>Bacillati</taxon>
        <taxon>Actinomycetota</taxon>
        <taxon>Actinomycetes</taxon>
        <taxon>Kitasatosporales</taxon>
        <taxon>Streptomycetaceae</taxon>
        <taxon>Streptomyces</taxon>
    </lineage>
</organism>
<dbReference type="PANTHER" id="PTHR46268:SF6">
    <property type="entry name" value="UNIVERSAL STRESS PROTEIN UP12"/>
    <property type="match status" value="1"/>
</dbReference>
<accession>A0A6G4TTZ4</accession>
<dbReference type="RefSeq" id="WP_165229932.1">
    <property type="nucleotide sequence ID" value="NZ_JAAKZV010000002.1"/>
</dbReference>
<dbReference type="Proteomes" id="UP000481583">
    <property type="component" value="Unassembled WGS sequence"/>
</dbReference>
<protein>
    <submittedName>
        <fullName evidence="3">Universal stress protein</fullName>
    </submittedName>
</protein>
<feature type="domain" description="UspA" evidence="2">
    <location>
        <begin position="9"/>
        <end position="131"/>
    </location>
</feature>
<dbReference type="CDD" id="cd00293">
    <property type="entry name" value="USP-like"/>
    <property type="match status" value="1"/>
</dbReference>
<name>A0A6G4TTZ4_9ACTN</name>
<reference evidence="3 4" key="1">
    <citation type="submission" date="2020-02" db="EMBL/GenBank/DDBJ databases">
        <title>Whole-genome analyses of novel actinobacteria.</title>
        <authorList>
            <person name="Sahin N."/>
        </authorList>
    </citation>
    <scope>NUCLEOTIDE SEQUENCE [LARGE SCALE GENOMIC DNA]</scope>
    <source>
        <strain evidence="3 4">A7024</strain>
    </source>
</reference>
<dbReference type="InterPro" id="IPR006015">
    <property type="entry name" value="Universal_stress_UspA"/>
</dbReference>
<feature type="domain" description="UspA" evidence="2">
    <location>
        <begin position="143"/>
        <end position="276"/>
    </location>
</feature>
<proteinExistence type="inferred from homology"/>
<dbReference type="EMBL" id="JAAKZV010000002">
    <property type="protein sequence ID" value="NGN62497.1"/>
    <property type="molecule type" value="Genomic_DNA"/>
</dbReference>
<comment type="caution">
    <text evidence="3">The sequence shown here is derived from an EMBL/GenBank/DDBJ whole genome shotgun (WGS) entry which is preliminary data.</text>
</comment>
<dbReference type="InterPro" id="IPR014729">
    <property type="entry name" value="Rossmann-like_a/b/a_fold"/>
</dbReference>
<evidence type="ECO:0000259" key="2">
    <source>
        <dbReference type="Pfam" id="PF00582"/>
    </source>
</evidence>
<dbReference type="Gene3D" id="3.40.50.620">
    <property type="entry name" value="HUPs"/>
    <property type="match status" value="2"/>
</dbReference>
<dbReference type="AlphaFoldDB" id="A0A6G4TTZ4"/>
<evidence type="ECO:0000313" key="4">
    <source>
        <dbReference type="Proteomes" id="UP000481583"/>
    </source>
</evidence>
<dbReference type="PRINTS" id="PR01438">
    <property type="entry name" value="UNVRSLSTRESS"/>
</dbReference>
<evidence type="ECO:0000256" key="1">
    <source>
        <dbReference type="ARBA" id="ARBA00008791"/>
    </source>
</evidence>
<evidence type="ECO:0000313" key="3">
    <source>
        <dbReference type="EMBL" id="NGN62497.1"/>
    </source>
</evidence>
<dbReference type="PANTHER" id="PTHR46268">
    <property type="entry name" value="STRESS RESPONSE PROTEIN NHAX"/>
    <property type="match status" value="1"/>
</dbReference>
<dbReference type="SUPFAM" id="SSF52402">
    <property type="entry name" value="Adenine nucleotide alpha hydrolases-like"/>
    <property type="match status" value="2"/>
</dbReference>
<sequence>MPVRDKLPVVVGVDGSAAGIRAVEWGVDEAYRRTWRLHLVHVPPGRGSVARAAGRQLLEGAAQVAHARRSLVDITSDVLPGPVASTLIDAATQGSILAVGARGNSHDPGLLLGSTARQAVAGARGPVVVVRDEPPGHRFGVPRVAVGIAGTEPSTAAVDFAIRAAELRHAELGAVHAWEPALVPAYPAPGSPGDGWAEGIARAHEVIKGVFGARAQDALTVRAEPVPGTAWSALLQASTEAELLVLGRGSGTEPPVLGPTLRVVLRRAQCPVAVVPG</sequence>
<keyword evidence="4" id="KW-1185">Reference proteome</keyword>
<comment type="similarity">
    <text evidence="1">Belongs to the universal stress protein A family.</text>
</comment>
<dbReference type="InterPro" id="IPR006016">
    <property type="entry name" value="UspA"/>
</dbReference>
<gene>
    <name evidence="3" type="ORF">G5C51_01035</name>
</gene>
<dbReference type="Pfam" id="PF00582">
    <property type="entry name" value="Usp"/>
    <property type="match status" value="2"/>
</dbReference>